<gene>
    <name evidence="2" type="ORF">C7381_10685</name>
</gene>
<sequence length="131" mass="15302">MKKKKKNKNKIKVKVKGFAIIEIIISIAIISIFIAYFGVYSNFSNNNIRETKHRSELMAVAREIIEKSSSNGQLIDFEKIKNDNNIEISVDKIEEKSRYIKYEMTLKDVKGKEYKYVFSIDKRTKKESKGI</sequence>
<comment type="caution">
    <text evidence="2">The sequence shown here is derived from an EMBL/GenBank/DDBJ whole genome shotgun (WGS) entry which is preliminary data.</text>
</comment>
<dbReference type="InterPro" id="IPR012902">
    <property type="entry name" value="N_methyl_site"/>
</dbReference>
<name>A0A2U1E2Z9_9FIRM</name>
<dbReference type="Pfam" id="PF07963">
    <property type="entry name" value="N_methyl"/>
    <property type="match status" value="1"/>
</dbReference>
<keyword evidence="1" id="KW-0472">Membrane</keyword>
<dbReference type="AlphaFoldDB" id="A0A2U1E2Z9"/>
<accession>A0A2U1E2Z9</accession>
<evidence type="ECO:0000313" key="2">
    <source>
        <dbReference type="EMBL" id="PVY94212.1"/>
    </source>
</evidence>
<proteinExistence type="predicted"/>
<feature type="transmembrane region" description="Helical" evidence="1">
    <location>
        <begin position="20"/>
        <end position="39"/>
    </location>
</feature>
<keyword evidence="1" id="KW-1133">Transmembrane helix</keyword>
<dbReference type="EMBL" id="QEKV01000006">
    <property type="protein sequence ID" value="PVY94212.1"/>
    <property type="molecule type" value="Genomic_DNA"/>
</dbReference>
<evidence type="ECO:0000256" key="1">
    <source>
        <dbReference type="SAM" id="Phobius"/>
    </source>
</evidence>
<dbReference type="NCBIfam" id="TIGR02532">
    <property type="entry name" value="IV_pilin_GFxxxE"/>
    <property type="match status" value="1"/>
</dbReference>
<dbReference type="RefSeq" id="WP_116480271.1">
    <property type="nucleotide sequence ID" value="NZ_QEKV01000006.1"/>
</dbReference>
<organism evidence="2 3">
    <name type="scientific">Ezakiella coagulans</name>
    <dbReference type="NCBI Taxonomy" id="46507"/>
    <lineage>
        <taxon>Bacteria</taxon>
        <taxon>Bacillati</taxon>
        <taxon>Bacillota</taxon>
        <taxon>Tissierellia</taxon>
        <taxon>Ezakiella</taxon>
    </lineage>
</organism>
<keyword evidence="1" id="KW-0812">Transmembrane</keyword>
<keyword evidence="3" id="KW-1185">Reference proteome</keyword>
<dbReference type="Proteomes" id="UP000245793">
    <property type="component" value="Unassembled WGS sequence"/>
</dbReference>
<reference evidence="2 3" key="1">
    <citation type="submission" date="2018-04" db="EMBL/GenBank/DDBJ databases">
        <title>Genomic Encyclopedia of Type Strains, Phase IV (KMG-IV): sequencing the most valuable type-strain genomes for metagenomic binning, comparative biology and taxonomic classification.</title>
        <authorList>
            <person name="Goeker M."/>
        </authorList>
    </citation>
    <scope>NUCLEOTIDE SEQUENCE [LARGE SCALE GENOMIC DNA]</scope>
    <source>
        <strain evidence="2 3">DSM 20705</strain>
    </source>
</reference>
<evidence type="ECO:0000313" key="3">
    <source>
        <dbReference type="Proteomes" id="UP000245793"/>
    </source>
</evidence>
<protein>
    <submittedName>
        <fullName evidence="2">Prepilin-type N-terminal cleavage/methylation domain-containing protein</fullName>
    </submittedName>
</protein>